<sequence length="114" mass="13188">SSMAIETQAQTQQNKEPKTSLKVYSRDYDTIIEDPEDTFNMEKILFPSAVEDKPHCFVSPLMAKEEAKKAITFFPSTKKHELIMKEDMNIARFQSSTRFRNNPKVGSKKLNFTH</sequence>
<evidence type="ECO:0000256" key="1">
    <source>
        <dbReference type="SAM" id="MobiDB-lite"/>
    </source>
</evidence>
<evidence type="ECO:0000313" key="3">
    <source>
        <dbReference type="Proteomes" id="UP001341840"/>
    </source>
</evidence>
<feature type="region of interest" description="Disordered" evidence="1">
    <location>
        <begin position="1"/>
        <end position="20"/>
    </location>
</feature>
<name>A0ABU6Y2V9_9FABA</name>
<organism evidence="2 3">
    <name type="scientific">Stylosanthes scabra</name>
    <dbReference type="NCBI Taxonomy" id="79078"/>
    <lineage>
        <taxon>Eukaryota</taxon>
        <taxon>Viridiplantae</taxon>
        <taxon>Streptophyta</taxon>
        <taxon>Embryophyta</taxon>
        <taxon>Tracheophyta</taxon>
        <taxon>Spermatophyta</taxon>
        <taxon>Magnoliopsida</taxon>
        <taxon>eudicotyledons</taxon>
        <taxon>Gunneridae</taxon>
        <taxon>Pentapetalae</taxon>
        <taxon>rosids</taxon>
        <taxon>fabids</taxon>
        <taxon>Fabales</taxon>
        <taxon>Fabaceae</taxon>
        <taxon>Papilionoideae</taxon>
        <taxon>50 kb inversion clade</taxon>
        <taxon>dalbergioids sensu lato</taxon>
        <taxon>Dalbergieae</taxon>
        <taxon>Pterocarpus clade</taxon>
        <taxon>Stylosanthes</taxon>
    </lineage>
</organism>
<comment type="caution">
    <text evidence="2">The sequence shown here is derived from an EMBL/GenBank/DDBJ whole genome shotgun (WGS) entry which is preliminary data.</text>
</comment>
<proteinExistence type="predicted"/>
<keyword evidence="3" id="KW-1185">Reference proteome</keyword>
<protein>
    <submittedName>
        <fullName evidence="2">Uncharacterized protein</fullName>
    </submittedName>
</protein>
<feature type="compositionally biased region" description="Polar residues" evidence="1">
    <location>
        <begin position="1"/>
        <end position="14"/>
    </location>
</feature>
<dbReference type="EMBL" id="JASCZI010241658">
    <property type="protein sequence ID" value="MED6203654.1"/>
    <property type="molecule type" value="Genomic_DNA"/>
</dbReference>
<accession>A0ABU6Y2V9</accession>
<reference evidence="2 3" key="1">
    <citation type="journal article" date="2023" name="Plants (Basel)">
        <title>Bridging the Gap: Combining Genomics and Transcriptomics Approaches to Understand Stylosanthes scabra, an Orphan Legume from the Brazilian Caatinga.</title>
        <authorList>
            <person name="Ferreira-Neto J.R.C."/>
            <person name="da Silva M.D."/>
            <person name="Binneck E."/>
            <person name="de Melo N.F."/>
            <person name="da Silva R.H."/>
            <person name="de Melo A.L.T.M."/>
            <person name="Pandolfi V."/>
            <person name="Bustamante F.O."/>
            <person name="Brasileiro-Vidal A.C."/>
            <person name="Benko-Iseppon A.M."/>
        </authorList>
    </citation>
    <scope>NUCLEOTIDE SEQUENCE [LARGE SCALE GENOMIC DNA]</scope>
    <source>
        <tissue evidence="2">Leaves</tissue>
    </source>
</reference>
<dbReference type="Proteomes" id="UP001341840">
    <property type="component" value="Unassembled WGS sequence"/>
</dbReference>
<evidence type="ECO:0000313" key="2">
    <source>
        <dbReference type="EMBL" id="MED6203654.1"/>
    </source>
</evidence>
<feature type="non-terminal residue" evidence="2">
    <location>
        <position position="1"/>
    </location>
</feature>
<gene>
    <name evidence="2" type="ORF">PIB30_001352</name>
</gene>